<dbReference type="Pfam" id="PF00011">
    <property type="entry name" value="HSP20"/>
    <property type="match status" value="1"/>
</dbReference>
<dbReference type="CDD" id="cd06464">
    <property type="entry name" value="ACD_sHsps-like"/>
    <property type="match status" value="1"/>
</dbReference>
<evidence type="ECO:0000259" key="3">
    <source>
        <dbReference type="PROSITE" id="PS01031"/>
    </source>
</evidence>
<dbReference type="Gene3D" id="2.60.40.790">
    <property type="match status" value="1"/>
</dbReference>
<evidence type="ECO:0000256" key="2">
    <source>
        <dbReference type="RuleBase" id="RU003616"/>
    </source>
</evidence>
<accession>T2GFS4</accession>
<dbReference type="EMBL" id="CP006585">
    <property type="protein sequence ID" value="AGW14787.1"/>
    <property type="molecule type" value="Genomic_DNA"/>
</dbReference>
<dbReference type="KEGG" id="dgg:DGI_3069"/>
<evidence type="ECO:0000313" key="4">
    <source>
        <dbReference type="EMBL" id="AGW14787.1"/>
    </source>
</evidence>
<dbReference type="PATRIC" id="fig|1121448.10.peg.3029"/>
<sequence length="127" mass="14247">MPAHCPCNDAPSRELHCLVPETDIIELEDGFHLFLDMPGMDKHSLRIALEGSELTVLARTRFDLDTAMRGAKTLAHLEFGGGEYRAAFTISDDVDRERIRATVHNGVVDLHLPRSRRATTRIEILRG</sequence>
<reference evidence="4 5" key="1">
    <citation type="journal article" date="2013" name="J. Bacteriol.">
        <title>Roles of HynAB and Ech, the only two hydrogenases found in the model sulfate reducer Desulfovibrio gigas.</title>
        <authorList>
            <person name="Morais-Silva F.O."/>
            <person name="Santos C.I."/>
            <person name="Rodrigues R."/>
            <person name="Pereira I.A."/>
            <person name="Rodrigues-Pousada C."/>
        </authorList>
    </citation>
    <scope>NUCLEOTIDE SEQUENCE [LARGE SCALE GENOMIC DNA]</scope>
    <source>
        <strain evidence="5">ATCC 19364 / DSM 1382 / NCIMB 9332 / VKM B-1759</strain>
    </source>
</reference>
<protein>
    <submittedName>
        <fullName evidence="4">Putative heat shock protein Hsp20 family protein</fullName>
    </submittedName>
</protein>
<keyword evidence="5" id="KW-1185">Reference proteome</keyword>
<evidence type="ECO:0000313" key="5">
    <source>
        <dbReference type="Proteomes" id="UP000016587"/>
    </source>
</evidence>
<feature type="domain" description="SHSP" evidence="3">
    <location>
        <begin position="13"/>
        <end position="127"/>
    </location>
</feature>
<dbReference type="HOGENOM" id="CLU_046737_9_3_7"/>
<dbReference type="STRING" id="1121448.DGI_3069"/>
<organism evidence="4 5">
    <name type="scientific">Megalodesulfovibrio gigas (strain ATCC 19364 / DSM 1382 / NCIMB 9332 / VKM B-1759)</name>
    <name type="common">Desulfovibrio gigas</name>
    <dbReference type="NCBI Taxonomy" id="1121448"/>
    <lineage>
        <taxon>Bacteria</taxon>
        <taxon>Pseudomonadati</taxon>
        <taxon>Thermodesulfobacteriota</taxon>
        <taxon>Desulfovibrionia</taxon>
        <taxon>Desulfovibrionales</taxon>
        <taxon>Desulfovibrionaceae</taxon>
        <taxon>Megalodesulfovibrio</taxon>
    </lineage>
</organism>
<comment type="similarity">
    <text evidence="1 2">Belongs to the small heat shock protein (HSP20) family.</text>
</comment>
<keyword evidence="4" id="KW-0346">Stress response</keyword>
<dbReference type="InterPro" id="IPR002068">
    <property type="entry name" value="A-crystallin/Hsp20_dom"/>
</dbReference>
<name>T2GFS4_MEGG1</name>
<dbReference type="eggNOG" id="COG0071">
    <property type="taxonomic scope" value="Bacteria"/>
</dbReference>
<dbReference type="SUPFAM" id="SSF49764">
    <property type="entry name" value="HSP20-like chaperones"/>
    <property type="match status" value="1"/>
</dbReference>
<dbReference type="Proteomes" id="UP000016587">
    <property type="component" value="Chromosome"/>
</dbReference>
<dbReference type="AlphaFoldDB" id="T2GFS4"/>
<reference evidence="5" key="2">
    <citation type="submission" date="2013-07" db="EMBL/GenBank/DDBJ databases">
        <authorList>
            <person name="Morais-Silva F.O."/>
            <person name="Rezende A.M."/>
            <person name="Pimentel C."/>
            <person name="Resende D.M."/>
            <person name="Santos C.I."/>
            <person name="Clemente C."/>
            <person name="de Oliveira L.M."/>
            <person name="da Silva S.M."/>
            <person name="Costa D.A."/>
            <person name="Varela-Raposo A."/>
            <person name="Horacio E.C.A."/>
            <person name="Matos M."/>
            <person name="Flores O."/>
            <person name="Ruiz J.C."/>
            <person name="Rodrigues-Pousada C."/>
        </authorList>
    </citation>
    <scope>NUCLEOTIDE SEQUENCE [LARGE SCALE GENOMIC DNA]</scope>
    <source>
        <strain evidence="5">ATCC 19364 / DSM 1382 / NCIMB 9332 / VKM B-1759</strain>
    </source>
</reference>
<dbReference type="PROSITE" id="PS01031">
    <property type="entry name" value="SHSP"/>
    <property type="match status" value="1"/>
</dbReference>
<dbReference type="InterPro" id="IPR008978">
    <property type="entry name" value="HSP20-like_chaperone"/>
</dbReference>
<dbReference type="OrthoDB" id="9811615at2"/>
<evidence type="ECO:0000256" key="1">
    <source>
        <dbReference type="PROSITE-ProRule" id="PRU00285"/>
    </source>
</evidence>
<proteinExistence type="inferred from homology"/>
<gene>
    <name evidence="4" type="ORF">DGI_3069</name>
</gene>